<dbReference type="EMBL" id="CSAE01000988">
    <property type="protein sequence ID" value="COX17289.1"/>
    <property type="molecule type" value="Genomic_DNA"/>
</dbReference>
<name>A0A0U0T3H8_MYCTX</name>
<accession>A0A0U0T3H8</accession>
<evidence type="ECO:0000313" key="2">
    <source>
        <dbReference type="EMBL" id="COX17289.1"/>
    </source>
</evidence>
<evidence type="ECO:0000256" key="1">
    <source>
        <dbReference type="SAM" id="MobiDB-lite"/>
    </source>
</evidence>
<feature type="region of interest" description="Disordered" evidence="1">
    <location>
        <begin position="1"/>
        <end position="50"/>
    </location>
</feature>
<dbReference type="AlphaFoldDB" id="A0A0U0T3H8"/>
<dbReference type="Proteomes" id="UP000038802">
    <property type="component" value="Unassembled WGS sequence"/>
</dbReference>
<protein>
    <submittedName>
        <fullName evidence="2">Uncharacterized protein</fullName>
    </submittedName>
</protein>
<feature type="compositionally biased region" description="Polar residues" evidence="1">
    <location>
        <begin position="1"/>
        <end position="17"/>
    </location>
</feature>
<reference evidence="3" key="1">
    <citation type="submission" date="2015-03" db="EMBL/GenBank/DDBJ databases">
        <authorList>
            <consortium name="Pathogen Informatics"/>
        </authorList>
    </citation>
    <scope>NUCLEOTIDE SEQUENCE [LARGE SCALE GENOMIC DNA]</scope>
    <source>
        <strain evidence="3">K00500041</strain>
    </source>
</reference>
<sequence>MMTKGNATNSTRPNTDVNHGPRNGLRNRVSRCNAGGGCRCSQRHSPAGKP</sequence>
<evidence type="ECO:0000313" key="3">
    <source>
        <dbReference type="Proteomes" id="UP000038802"/>
    </source>
</evidence>
<gene>
    <name evidence="2" type="ORF">ERS007703_04868</name>
</gene>
<proteinExistence type="predicted"/>
<organism evidence="2 3">
    <name type="scientific">Mycobacterium tuberculosis</name>
    <dbReference type="NCBI Taxonomy" id="1773"/>
    <lineage>
        <taxon>Bacteria</taxon>
        <taxon>Bacillati</taxon>
        <taxon>Actinomycetota</taxon>
        <taxon>Actinomycetes</taxon>
        <taxon>Mycobacteriales</taxon>
        <taxon>Mycobacteriaceae</taxon>
        <taxon>Mycobacterium</taxon>
        <taxon>Mycobacterium tuberculosis complex</taxon>
    </lineage>
</organism>